<gene>
    <name evidence="3" type="ORF">SY1_01400</name>
</gene>
<dbReference type="EMBL" id="FP929056">
    <property type="protein sequence ID" value="CBL27693.1"/>
    <property type="molecule type" value="Genomic_DNA"/>
</dbReference>
<dbReference type="KEGG" id="sbr:SY1_01400"/>
<dbReference type="RefSeq" id="WP_015555840.1">
    <property type="nucleotide sequence ID" value="NC_021038.1"/>
</dbReference>
<feature type="coiled-coil region" evidence="1">
    <location>
        <begin position="92"/>
        <end position="138"/>
    </location>
</feature>
<accession>A0AB94IVC5</accession>
<dbReference type="InterPro" id="IPR001623">
    <property type="entry name" value="DnaJ_domain"/>
</dbReference>
<dbReference type="Gene3D" id="1.10.287.110">
    <property type="entry name" value="DnaJ domain"/>
    <property type="match status" value="1"/>
</dbReference>
<feature type="domain" description="J" evidence="2">
    <location>
        <begin position="11"/>
        <end position="66"/>
    </location>
</feature>
<dbReference type="CDD" id="cd06257">
    <property type="entry name" value="DnaJ"/>
    <property type="match status" value="1"/>
</dbReference>
<reference evidence="3 4" key="2">
    <citation type="submission" date="2010-03" db="EMBL/GenBank/DDBJ databases">
        <authorList>
            <person name="Pajon A."/>
        </authorList>
    </citation>
    <scope>NUCLEOTIDE SEQUENCE [LARGE SCALE GENOMIC DNA]</scope>
    <source>
        <strain evidence="3 4">SGP1</strain>
    </source>
</reference>
<dbReference type="SUPFAM" id="SSF46565">
    <property type="entry name" value="Chaperone J-domain"/>
    <property type="match status" value="1"/>
</dbReference>
<keyword evidence="4" id="KW-1185">Reference proteome</keyword>
<dbReference type="AlphaFoldDB" id="A0AB94IVC5"/>
<dbReference type="InterPro" id="IPR050817">
    <property type="entry name" value="DjlA_DnaK_co-chaperone"/>
</dbReference>
<dbReference type="Proteomes" id="UP000008957">
    <property type="component" value="Chromosome"/>
</dbReference>
<reference evidence="4" key="1">
    <citation type="submission" date="2010-03" db="EMBL/GenBank/DDBJ databases">
        <title>The genome sequence of Synergistetes sp. SGP1.</title>
        <authorList>
            <consortium name="metaHIT consortium -- http://www.metahit.eu/"/>
            <person name="Pajon A."/>
            <person name="Turner K."/>
            <person name="Parkhill J."/>
            <person name="Wade W."/>
            <person name="Vartoukian S."/>
        </authorList>
    </citation>
    <scope>NUCLEOTIDE SEQUENCE [LARGE SCALE GENOMIC DNA]</scope>
    <source>
        <strain evidence="4">SGP1</strain>
    </source>
</reference>
<evidence type="ECO:0000313" key="4">
    <source>
        <dbReference type="Proteomes" id="UP000008957"/>
    </source>
</evidence>
<name>A0AB94IVC5_9BACT</name>
<evidence type="ECO:0000259" key="2">
    <source>
        <dbReference type="PROSITE" id="PS50076"/>
    </source>
</evidence>
<dbReference type="SMART" id="SM00271">
    <property type="entry name" value="DnaJ"/>
    <property type="match status" value="1"/>
</dbReference>
<organism evidence="3 4">
    <name type="scientific">Fretibacterium fastidiosum</name>
    <dbReference type="NCBI Taxonomy" id="651822"/>
    <lineage>
        <taxon>Bacteria</taxon>
        <taxon>Thermotogati</taxon>
        <taxon>Synergistota</taxon>
        <taxon>Synergistia</taxon>
        <taxon>Synergistales</taxon>
        <taxon>Aminobacteriaceae</taxon>
        <taxon>Fretibacterium</taxon>
    </lineage>
</organism>
<proteinExistence type="predicted"/>
<keyword evidence="1" id="KW-0175">Coiled coil</keyword>
<dbReference type="Pfam" id="PF00226">
    <property type="entry name" value="DnaJ"/>
    <property type="match status" value="1"/>
</dbReference>
<dbReference type="PROSITE" id="PS50076">
    <property type="entry name" value="DNAJ_2"/>
    <property type="match status" value="1"/>
</dbReference>
<evidence type="ECO:0000313" key="3">
    <source>
        <dbReference type="EMBL" id="CBL27693.1"/>
    </source>
</evidence>
<dbReference type="InterPro" id="IPR036869">
    <property type="entry name" value="J_dom_sf"/>
</dbReference>
<sequence length="342" mass="38517">MEMNLFGEVKASLRALGLEPGATEADVRSAFRRLALTCHPDVVGQGGALRFQQIAGAYSLLKGLAPDELRQLSGAGWRQQRSLVKRRTSTFLDWYRRRRDRARQEAEEARRAEREEERRQAEERSERVDRVLEQYDRSLSRRLERMSKSADAAQLNDVLSRLGSSVAEVRRLALGRVGTLINRAEVRQAVSDLLCRWDVDEKTARLVGALPMEAGVLRRLAADVASRADQFPNSLVMSLLALRSRDVSPDPILMERYLVSVRPDCVAAILRYWPDDSAPSDAALRRLLGSEDAQVLVPLLSAMKQRFPHAVPHFRGRLEELLEHPAPAVRVWCRVLLAQGGV</sequence>
<protein>
    <submittedName>
        <fullName evidence="3">DnaJ-class molecular chaperone with C-terminal Zn finger domain</fullName>
    </submittedName>
</protein>
<dbReference type="PANTHER" id="PTHR24074">
    <property type="entry name" value="CO-CHAPERONE PROTEIN DJLA"/>
    <property type="match status" value="1"/>
</dbReference>
<evidence type="ECO:0000256" key="1">
    <source>
        <dbReference type="SAM" id="Coils"/>
    </source>
</evidence>